<evidence type="ECO:0000256" key="5">
    <source>
        <dbReference type="ARBA" id="ARBA00034923"/>
    </source>
</evidence>
<sequence length="622" mass="69794">MAQLFPARSSCRFDTSGERRLAERLEKKLEDDYLCWFNVPVGHKALQPDFIVMHPRRGILVLEVKDWKLETIQSMDRGQASILEDGRLKKVANPLLQARVYAMEIVSMLGKDPALKQDASSPHAGKLLMPFGWGVVLTRITRKQFEQTDLAEVLDPQRVVFQDEMTESVDAEDFQQQLWDMFPHVFPCHLSLPQIDRVRYHLYPEVRVNAEPGQFGLFAQEDAPLPTLLKVMDLQQEQLARSLGEGHRVIHGVAGSGKTMILGYRCMHLAKASTKPVLVLCYNKSLAGRLRQVMEEKGLGEKVSVRNFHAWCSDMLTAYHLDRPERGLSVDKAMPQMVQSTIDGVDSGQIPRAQYAAVLIDEGHDFQPEWFKLVVQMIDPETNSLLVLYDDAQAIYRGKTGKGGLDFSFASVGIQAQGRTTILKLNYRNTIEVLSVARGFATELLSGREAAEDGVPVLVPESAGRRGAFPELIRCDSAWQEWNCLVERIRDEQGKGRALSDMAVIYRTTSQGKEIERVLAQADIPYQSGVSSSKRGALYGEKDSVKVVSMHSSKGLEFGLVMIPCLGELPKKGEPEADEARLLYVAMTRAIDRLVMTYREPSDFTRRVQEAISSVRQSLEIA</sequence>
<dbReference type="Gene3D" id="3.40.50.300">
    <property type="entry name" value="P-loop containing nucleotide triphosphate hydrolases"/>
    <property type="match status" value="2"/>
</dbReference>
<dbReference type="GO" id="GO:0016787">
    <property type="term" value="F:hydrolase activity"/>
    <property type="evidence" value="ECO:0007669"/>
    <property type="project" value="UniProtKB-KW"/>
</dbReference>
<dbReference type="InterPro" id="IPR014017">
    <property type="entry name" value="DNA_helicase_UvrD-like_C"/>
</dbReference>
<protein>
    <recommendedName>
        <fullName evidence="5">DNA 3'-5' helicase II</fullName>
    </recommendedName>
</protein>
<reference evidence="7 8" key="1">
    <citation type="submission" date="2016-10" db="EMBL/GenBank/DDBJ databases">
        <authorList>
            <person name="Varghese N."/>
            <person name="Submissions S."/>
        </authorList>
    </citation>
    <scope>NUCLEOTIDE SEQUENCE [LARGE SCALE GENOMIC DNA]</scope>
    <source>
        <strain evidence="7 8">LMG 21974</strain>
    </source>
</reference>
<evidence type="ECO:0000256" key="1">
    <source>
        <dbReference type="ARBA" id="ARBA00022741"/>
    </source>
</evidence>
<dbReference type="GeneID" id="300269657"/>
<gene>
    <name evidence="7" type="ORF">SAMN05216409_1221</name>
</gene>
<dbReference type="AlphaFoldDB" id="A0A9X8MHI3"/>
<dbReference type="PANTHER" id="PTHR11070">
    <property type="entry name" value="UVRD / RECB / PCRA DNA HELICASE FAMILY MEMBER"/>
    <property type="match status" value="1"/>
</dbReference>
<proteinExistence type="predicted"/>
<evidence type="ECO:0000256" key="4">
    <source>
        <dbReference type="ARBA" id="ARBA00022840"/>
    </source>
</evidence>
<dbReference type="Pfam" id="PF13361">
    <property type="entry name" value="UvrD_C"/>
    <property type="match status" value="2"/>
</dbReference>
<comment type="caution">
    <text evidence="7">The sequence shown here is derived from an EMBL/GenBank/DDBJ whole genome shotgun (WGS) entry which is preliminary data.</text>
</comment>
<keyword evidence="1" id="KW-0547">Nucleotide-binding</keyword>
<keyword evidence="2" id="KW-0378">Hydrolase</keyword>
<dbReference type="SUPFAM" id="SSF52540">
    <property type="entry name" value="P-loop containing nucleoside triphosphate hydrolases"/>
    <property type="match status" value="1"/>
</dbReference>
<dbReference type="GO" id="GO:0043138">
    <property type="term" value="F:3'-5' DNA helicase activity"/>
    <property type="evidence" value="ECO:0007669"/>
    <property type="project" value="TreeGrafter"/>
</dbReference>
<dbReference type="Proteomes" id="UP000183210">
    <property type="component" value="Unassembled WGS sequence"/>
</dbReference>
<dbReference type="Pfam" id="PF08378">
    <property type="entry name" value="NERD"/>
    <property type="match status" value="1"/>
</dbReference>
<dbReference type="InterPro" id="IPR027417">
    <property type="entry name" value="P-loop_NTPase"/>
</dbReference>
<name>A0A9X8MHI3_9PSED</name>
<evidence type="ECO:0000313" key="7">
    <source>
        <dbReference type="EMBL" id="SER43984.1"/>
    </source>
</evidence>
<dbReference type="RefSeq" id="WP_074830165.1">
    <property type="nucleotide sequence ID" value="NZ_FOEV01000022.1"/>
</dbReference>
<evidence type="ECO:0000256" key="3">
    <source>
        <dbReference type="ARBA" id="ARBA00022806"/>
    </source>
</evidence>
<evidence type="ECO:0000313" key="8">
    <source>
        <dbReference type="Proteomes" id="UP000183210"/>
    </source>
</evidence>
<dbReference type="GO" id="GO:0000725">
    <property type="term" value="P:recombinational repair"/>
    <property type="evidence" value="ECO:0007669"/>
    <property type="project" value="TreeGrafter"/>
</dbReference>
<accession>A0A9X8MHI3</accession>
<dbReference type="InterPro" id="IPR000212">
    <property type="entry name" value="DNA_helicase_UvrD/REP"/>
</dbReference>
<keyword evidence="4" id="KW-0067">ATP-binding</keyword>
<dbReference type="GO" id="GO:0005524">
    <property type="term" value="F:ATP binding"/>
    <property type="evidence" value="ECO:0007669"/>
    <property type="project" value="UniProtKB-KW"/>
</dbReference>
<evidence type="ECO:0000256" key="2">
    <source>
        <dbReference type="ARBA" id="ARBA00022801"/>
    </source>
</evidence>
<feature type="domain" description="NERD" evidence="6">
    <location>
        <begin position="13"/>
        <end position="128"/>
    </location>
</feature>
<evidence type="ECO:0000259" key="6">
    <source>
        <dbReference type="PROSITE" id="PS50965"/>
    </source>
</evidence>
<organism evidence="7 8">
    <name type="scientific">Pseudomonas lutea</name>
    <dbReference type="NCBI Taxonomy" id="243924"/>
    <lineage>
        <taxon>Bacteria</taxon>
        <taxon>Pseudomonadati</taxon>
        <taxon>Pseudomonadota</taxon>
        <taxon>Gammaproteobacteria</taxon>
        <taxon>Pseudomonadales</taxon>
        <taxon>Pseudomonadaceae</taxon>
        <taxon>Pseudomonas</taxon>
    </lineage>
</organism>
<dbReference type="EMBL" id="FOEV01000022">
    <property type="protein sequence ID" value="SER43984.1"/>
    <property type="molecule type" value="Genomic_DNA"/>
</dbReference>
<dbReference type="PROSITE" id="PS50965">
    <property type="entry name" value="NERD"/>
    <property type="match status" value="1"/>
</dbReference>
<dbReference type="Pfam" id="PF13245">
    <property type="entry name" value="AAA_19"/>
    <property type="match status" value="1"/>
</dbReference>
<dbReference type="GO" id="GO:0003677">
    <property type="term" value="F:DNA binding"/>
    <property type="evidence" value="ECO:0007669"/>
    <property type="project" value="InterPro"/>
</dbReference>
<keyword evidence="3 7" id="KW-0347">Helicase</keyword>
<dbReference type="PANTHER" id="PTHR11070:SF2">
    <property type="entry name" value="ATP-DEPENDENT DNA HELICASE SRS2"/>
    <property type="match status" value="1"/>
</dbReference>
<dbReference type="InterPro" id="IPR011528">
    <property type="entry name" value="NERD"/>
</dbReference>